<evidence type="ECO:0000256" key="8">
    <source>
        <dbReference type="SAM" id="MobiDB-lite"/>
    </source>
</evidence>
<gene>
    <name evidence="9" type="primary">100632178</name>
</gene>
<dbReference type="GO" id="GO:0048188">
    <property type="term" value="C:Set1C/COMPASS complex"/>
    <property type="evidence" value="ECO:0007669"/>
    <property type="project" value="InterPro"/>
</dbReference>
<evidence type="ECO:0000256" key="2">
    <source>
        <dbReference type="ARBA" id="ARBA00010849"/>
    </source>
</evidence>
<evidence type="ECO:0000256" key="6">
    <source>
        <dbReference type="ARBA" id="ARBA00023242"/>
    </source>
</evidence>
<evidence type="ECO:0000256" key="7">
    <source>
        <dbReference type="ARBA" id="ARBA00044172"/>
    </source>
</evidence>
<proteinExistence type="inferred from homology"/>
<dbReference type="Proteomes" id="UP000007879">
    <property type="component" value="Unassembled WGS sequence"/>
</dbReference>
<dbReference type="InterPro" id="IPR037856">
    <property type="entry name" value="Sdc1/DPY30"/>
</dbReference>
<dbReference type="EnsemblMetazoa" id="XM_003390195.3">
    <property type="protein sequence ID" value="XP_003390243.1"/>
    <property type="gene ID" value="LOC100632178"/>
</dbReference>
<evidence type="ECO:0000256" key="1">
    <source>
        <dbReference type="ARBA" id="ARBA00004123"/>
    </source>
</evidence>
<dbReference type="Pfam" id="PF05186">
    <property type="entry name" value="Dpy-30"/>
    <property type="match status" value="1"/>
</dbReference>
<evidence type="ECO:0000256" key="5">
    <source>
        <dbReference type="ARBA" id="ARBA00023163"/>
    </source>
</evidence>
<sequence length="104" mass="11862">MATEKMEAGGNGKEETDQQHQLPKRVQQHLDIERAGVKPGPTRVEVMGLNTRAYLDQTVVPILIEGMAVLAKERPPDPIEYLAAYLLKYKERYQTDYYPKEKSS</sequence>
<evidence type="ECO:0000313" key="9">
    <source>
        <dbReference type="EnsemblMetazoa" id="Aqu2.1.16005_001"/>
    </source>
</evidence>
<dbReference type="STRING" id="400682.A0A1X7TM36"/>
<dbReference type="EnsemblMetazoa" id="Aqu2.1.16005_001">
    <property type="protein sequence ID" value="Aqu2.1.16005_001"/>
    <property type="gene ID" value="Aqu2.1.16005"/>
</dbReference>
<dbReference type="InParanoid" id="A0A1X7TM36"/>
<dbReference type="OrthoDB" id="417678at2759"/>
<keyword evidence="5" id="KW-0804">Transcription</keyword>
<dbReference type="GO" id="GO:0006325">
    <property type="term" value="P:chromatin organization"/>
    <property type="evidence" value="ECO:0007669"/>
    <property type="project" value="UniProtKB-KW"/>
</dbReference>
<feature type="region of interest" description="Disordered" evidence="8">
    <location>
        <begin position="1"/>
        <end position="39"/>
    </location>
</feature>
<accession>A0A1X7TM36</accession>
<keyword evidence="3" id="KW-0156">Chromatin regulator</keyword>
<dbReference type="eggNOG" id="KOG4109">
    <property type="taxonomic scope" value="Eukaryota"/>
</dbReference>
<keyword evidence="6" id="KW-0539">Nucleus</keyword>
<organism evidence="9">
    <name type="scientific">Amphimedon queenslandica</name>
    <name type="common">Sponge</name>
    <dbReference type="NCBI Taxonomy" id="400682"/>
    <lineage>
        <taxon>Eukaryota</taxon>
        <taxon>Metazoa</taxon>
        <taxon>Porifera</taxon>
        <taxon>Demospongiae</taxon>
        <taxon>Heteroscleromorpha</taxon>
        <taxon>Haplosclerida</taxon>
        <taxon>Niphatidae</taxon>
        <taxon>Amphimedon</taxon>
    </lineage>
</organism>
<dbReference type="KEGG" id="aqu:100632178"/>
<keyword evidence="4" id="KW-0805">Transcription regulation</keyword>
<evidence type="ECO:0000256" key="4">
    <source>
        <dbReference type="ARBA" id="ARBA00023015"/>
    </source>
</evidence>
<reference evidence="10" key="1">
    <citation type="journal article" date="2010" name="Nature">
        <title>The Amphimedon queenslandica genome and the evolution of animal complexity.</title>
        <authorList>
            <person name="Srivastava M."/>
            <person name="Simakov O."/>
            <person name="Chapman J."/>
            <person name="Fahey B."/>
            <person name="Gauthier M.E."/>
            <person name="Mitros T."/>
            <person name="Richards G.S."/>
            <person name="Conaco C."/>
            <person name="Dacre M."/>
            <person name="Hellsten U."/>
            <person name="Larroux C."/>
            <person name="Putnam N.H."/>
            <person name="Stanke M."/>
            <person name="Adamska M."/>
            <person name="Darling A."/>
            <person name="Degnan S.M."/>
            <person name="Oakley T.H."/>
            <person name="Plachetzki D.C."/>
            <person name="Zhai Y."/>
            <person name="Adamski M."/>
            <person name="Calcino A."/>
            <person name="Cummins S.F."/>
            <person name="Goodstein D.M."/>
            <person name="Harris C."/>
            <person name="Jackson D.J."/>
            <person name="Leys S.P."/>
            <person name="Shu S."/>
            <person name="Woodcroft B.J."/>
            <person name="Vervoort M."/>
            <person name="Kosik K.S."/>
            <person name="Manning G."/>
            <person name="Degnan B.M."/>
            <person name="Rokhsar D.S."/>
        </authorList>
    </citation>
    <scope>NUCLEOTIDE SEQUENCE [LARGE SCALE GENOMIC DNA]</scope>
</reference>
<dbReference type="PANTHER" id="PTHR23356:SF16">
    <property type="entry name" value="DPY30 DOMAIN CONTAINING 2"/>
    <property type="match status" value="1"/>
</dbReference>
<dbReference type="AlphaFoldDB" id="A0A1X7TM36"/>
<feature type="compositionally biased region" description="Basic and acidic residues" evidence="8">
    <location>
        <begin position="1"/>
        <end position="18"/>
    </location>
</feature>
<keyword evidence="10" id="KW-1185">Reference proteome</keyword>
<dbReference type="Gene3D" id="1.20.890.10">
    <property type="entry name" value="cAMP-dependent protein kinase regulatory subunit, dimerization-anchoring domain"/>
    <property type="match status" value="1"/>
</dbReference>
<comment type="subcellular location">
    <subcellularLocation>
        <location evidence="1">Nucleus</location>
    </subcellularLocation>
</comment>
<evidence type="ECO:0000313" key="10">
    <source>
        <dbReference type="Proteomes" id="UP000007879"/>
    </source>
</evidence>
<comment type="similarity">
    <text evidence="2">Belongs to the dpy-30 family.</text>
</comment>
<evidence type="ECO:0000256" key="3">
    <source>
        <dbReference type="ARBA" id="ARBA00022853"/>
    </source>
</evidence>
<dbReference type="InterPro" id="IPR007858">
    <property type="entry name" value="Dpy-30_motif"/>
</dbReference>
<dbReference type="InterPro" id="IPR049629">
    <property type="entry name" value="DPY30_SDC1_DD"/>
</dbReference>
<dbReference type="PANTHER" id="PTHR23356">
    <property type="entry name" value="DPY30-RELATED"/>
    <property type="match status" value="1"/>
</dbReference>
<protein>
    <recommendedName>
        <fullName evidence="7">Protein dpy-30 homolog</fullName>
    </recommendedName>
</protein>
<dbReference type="CDD" id="cd22965">
    <property type="entry name" value="DD_DPY30_SDC1"/>
    <property type="match status" value="1"/>
</dbReference>
<reference evidence="9" key="2">
    <citation type="submission" date="2017-05" db="UniProtKB">
        <authorList>
            <consortium name="EnsemblMetazoa"/>
        </authorList>
    </citation>
    <scope>IDENTIFICATION</scope>
</reference>
<name>A0A1X7TM36_AMPQE</name>